<evidence type="ECO:0000313" key="2">
    <source>
        <dbReference type="Proteomes" id="UP000070558"/>
    </source>
</evidence>
<gene>
    <name evidence="1" type="ORF">HMPREF3216_00664</name>
</gene>
<reference evidence="1 2" key="1">
    <citation type="submission" date="2016-01" db="EMBL/GenBank/DDBJ databases">
        <authorList>
            <person name="Oliw E.H."/>
        </authorList>
    </citation>
    <scope>NUCLEOTIDE SEQUENCE [LARGE SCALE GENOMIC DNA]</scope>
    <source>
        <strain evidence="1 2">GED7760B</strain>
    </source>
</reference>
<dbReference type="PATRIC" id="fig|2702.99.peg.651"/>
<dbReference type="Proteomes" id="UP000070558">
    <property type="component" value="Unassembled WGS sequence"/>
</dbReference>
<protein>
    <submittedName>
        <fullName evidence="1">Uncharacterized protein</fullName>
    </submittedName>
</protein>
<proteinExistence type="predicted"/>
<feature type="non-terminal residue" evidence="1">
    <location>
        <position position="78"/>
    </location>
</feature>
<sequence length="78" mass="9105">MIQITFFPLFVRDLGQIWYKVRKFFPKMLFKMAKLTTKSGNIVRADCIKRGGDSRFFALNEMNLSIFDGDSSNEEEKS</sequence>
<dbReference type="EMBL" id="LRQA01000035">
    <property type="protein sequence ID" value="KXA18223.1"/>
    <property type="molecule type" value="Genomic_DNA"/>
</dbReference>
<name>A0A133NPK8_GARVA</name>
<evidence type="ECO:0000313" key="1">
    <source>
        <dbReference type="EMBL" id="KXA18223.1"/>
    </source>
</evidence>
<dbReference type="AlphaFoldDB" id="A0A133NPK8"/>
<comment type="caution">
    <text evidence="1">The sequence shown here is derived from an EMBL/GenBank/DDBJ whole genome shotgun (WGS) entry which is preliminary data.</text>
</comment>
<organism evidence="1 2">
    <name type="scientific">Gardnerella vaginalis</name>
    <dbReference type="NCBI Taxonomy" id="2702"/>
    <lineage>
        <taxon>Bacteria</taxon>
        <taxon>Bacillati</taxon>
        <taxon>Actinomycetota</taxon>
        <taxon>Actinomycetes</taxon>
        <taxon>Bifidobacteriales</taxon>
        <taxon>Bifidobacteriaceae</taxon>
        <taxon>Gardnerella</taxon>
    </lineage>
</organism>
<accession>A0A133NPK8</accession>